<organism evidence="2">
    <name type="scientific">marine metagenome</name>
    <dbReference type="NCBI Taxonomy" id="408172"/>
    <lineage>
        <taxon>unclassified sequences</taxon>
        <taxon>metagenomes</taxon>
        <taxon>ecological metagenomes</taxon>
    </lineage>
</organism>
<dbReference type="AlphaFoldDB" id="A0A382UJ23"/>
<reference evidence="2" key="1">
    <citation type="submission" date="2018-05" db="EMBL/GenBank/DDBJ databases">
        <authorList>
            <person name="Lanie J.A."/>
            <person name="Ng W.-L."/>
            <person name="Kazmierczak K.M."/>
            <person name="Andrzejewski T.M."/>
            <person name="Davidsen T.M."/>
            <person name="Wayne K.J."/>
            <person name="Tettelin H."/>
            <person name="Glass J.I."/>
            <person name="Rusch D."/>
            <person name="Podicherti R."/>
            <person name="Tsui H.-C.T."/>
            <person name="Winkler M.E."/>
        </authorList>
    </citation>
    <scope>NUCLEOTIDE SEQUENCE</scope>
</reference>
<feature type="transmembrane region" description="Helical" evidence="1">
    <location>
        <begin position="131"/>
        <end position="151"/>
    </location>
</feature>
<sequence length="253" mass="28941">MLHILKNQSNTDPKNIFKVFFGLYFLFGMHLDLPHVGGGGLYVPYNNFGWCTIGLLVGISFWYISSYGRLEFSKLQILAWIGFLMLLVPMYYPNNEFAYRATYRLMFVAGGLLLYGAFIQMRFKRSDKIHILTIMLAAILIQSIIGMIQYYGVFQGSIRLFDKQAFPWGTFLQKNVMTTFMATGIGISLYLLSKNRGLFQSKLITALIFLIPLTGSIIIVAIKSKAGYLGLIATILPQLFVVNYQRKKIRLWF</sequence>
<keyword evidence="1" id="KW-1133">Transmembrane helix</keyword>
<feature type="transmembrane region" description="Helical" evidence="1">
    <location>
        <begin position="228"/>
        <end position="244"/>
    </location>
</feature>
<keyword evidence="1" id="KW-0812">Transmembrane</keyword>
<protein>
    <submittedName>
        <fullName evidence="2">Uncharacterized protein</fullName>
    </submittedName>
</protein>
<dbReference type="InterPro" id="IPR051533">
    <property type="entry name" value="WaaL-like"/>
</dbReference>
<feature type="transmembrane region" description="Helical" evidence="1">
    <location>
        <begin position="171"/>
        <end position="191"/>
    </location>
</feature>
<dbReference type="PANTHER" id="PTHR37422:SF21">
    <property type="entry name" value="EXOQ-LIKE PROTEIN"/>
    <property type="match status" value="1"/>
</dbReference>
<proteinExistence type="predicted"/>
<accession>A0A382UJ23</accession>
<feature type="transmembrane region" description="Helical" evidence="1">
    <location>
        <begin position="98"/>
        <end position="119"/>
    </location>
</feature>
<dbReference type="EMBL" id="UINC01144283">
    <property type="protein sequence ID" value="SVD33701.1"/>
    <property type="molecule type" value="Genomic_DNA"/>
</dbReference>
<evidence type="ECO:0000313" key="2">
    <source>
        <dbReference type="EMBL" id="SVD33701.1"/>
    </source>
</evidence>
<feature type="transmembrane region" description="Helical" evidence="1">
    <location>
        <begin position="45"/>
        <end position="63"/>
    </location>
</feature>
<evidence type="ECO:0000256" key="1">
    <source>
        <dbReference type="SAM" id="Phobius"/>
    </source>
</evidence>
<feature type="transmembrane region" description="Helical" evidence="1">
    <location>
        <begin position="16"/>
        <end position="33"/>
    </location>
</feature>
<keyword evidence="1" id="KW-0472">Membrane</keyword>
<feature type="transmembrane region" description="Helical" evidence="1">
    <location>
        <begin position="75"/>
        <end position="92"/>
    </location>
</feature>
<feature type="transmembrane region" description="Helical" evidence="1">
    <location>
        <begin position="203"/>
        <end position="222"/>
    </location>
</feature>
<feature type="non-terminal residue" evidence="2">
    <location>
        <position position="253"/>
    </location>
</feature>
<gene>
    <name evidence="2" type="ORF">METZ01_LOCUS386555</name>
</gene>
<dbReference type="PANTHER" id="PTHR37422">
    <property type="entry name" value="TEICHURONIC ACID BIOSYNTHESIS PROTEIN TUAE"/>
    <property type="match status" value="1"/>
</dbReference>
<name>A0A382UJ23_9ZZZZ</name>